<dbReference type="AlphaFoldDB" id="A0A1Q9JJW5"/>
<proteinExistence type="predicted"/>
<dbReference type="RefSeq" id="WP_075714175.1">
    <property type="nucleotide sequence ID" value="NZ_MJIE01000001.1"/>
</dbReference>
<evidence type="ECO:0000313" key="2">
    <source>
        <dbReference type="Proteomes" id="UP000187404"/>
    </source>
</evidence>
<accession>A0A1Q9JJW5</accession>
<keyword evidence="2" id="KW-1185">Reference proteome</keyword>
<comment type="caution">
    <text evidence="1">The sequence shown here is derived from an EMBL/GenBank/DDBJ whole genome shotgun (WGS) entry which is preliminary data.</text>
</comment>
<dbReference type="STRING" id="1261640.BHK98_10690"/>
<dbReference type="EMBL" id="MJIE01000001">
    <property type="protein sequence ID" value="OLR56493.1"/>
    <property type="molecule type" value="Genomic_DNA"/>
</dbReference>
<gene>
    <name evidence="1" type="ORF">BHK98_10690</name>
</gene>
<organism evidence="1 2">
    <name type="scientific">Hornefia porci</name>
    <dbReference type="NCBI Taxonomy" id="2652292"/>
    <lineage>
        <taxon>Bacteria</taxon>
        <taxon>Bacillati</taxon>
        <taxon>Bacillota</taxon>
        <taxon>Clostridia</taxon>
        <taxon>Peptostreptococcales</taxon>
        <taxon>Anaerovoracaceae</taxon>
        <taxon>Hornefia</taxon>
    </lineage>
</organism>
<dbReference type="OrthoDB" id="2086407at2"/>
<protein>
    <submittedName>
        <fullName evidence="1">Uncharacterized protein</fullName>
    </submittedName>
</protein>
<sequence length="122" mass="13114">MITIDLKYTLICLVFVALIILLIFLCVLAKNLITTVKNVNKVVDDASVVSGVASDKAMQVDGIVGDLGSALNDLTAAMKGNQSLVGAMTNVAKAAASTVSYFKSSDPAEYYNEEEKKKWKKH</sequence>
<evidence type="ECO:0000313" key="1">
    <source>
        <dbReference type="EMBL" id="OLR56493.1"/>
    </source>
</evidence>
<dbReference type="Proteomes" id="UP000187404">
    <property type="component" value="Unassembled WGS sequence"/>
</dbReference>
<reference evidence="1 2" key="1">
    <citation type="journal article" date="2016" name="Appl. Environ. Microbiol.">
        <title>Function and Phylogeny of Bacterial Butyryl Coenzyme A:Acetate Transferases and Their Diversity in the Proximal Colon of Swine.</title>
        <authorList>
            <person name="Trachsel J."/>
            <person name="Bayles D.O."/>
            <person name="Looft T."/>
            <person name="Levine U.Y."/>
            <person name="Allen H.K."/>
        </authorList>
    </citation>
    <scope>NUCLEOTIDE SEQUENCE [LARGE SCALE GENOMIC DNA]</scope>
    <source>
        <strain evidence="1 2">68-3-10</strain>
    </source>
</reference>
<name>A0A1Q9JJW5_9FIRM</name>